<feature type="domain" description="Protein kinase" evidence="2">
    <location>
        <begin position="178"/>
        <end position="462"/>
    </location>
</feature>
<accession>A0A8H6CHM3</accession>
<dbReference type="Gene3D" id="1.10.510.10">
    <property type="entry name" value="Transferase(Phosphotransferase) domain 1"/>
    <property type="match status" value="1"/>
</dbReference>
<name>A0A8H6CHM3_9LECA</name>
<dbReference type="SUPFAM" id="SSF56112">
    <property type="entry name" value="Protein kinase-like (PK-like)"/>
    <property type="match status" value="1"/>
</dbReference>
<dbReference type="AlphaFoldDB" id="A0A8H6CHM3"/>
<dbReference type="GeneID" id="59328894"/>
<dbReference type="EMBL" id="JACCJB010000010">
    <property type="protein sequence ID" value="KAF6223632.1"/>
    <property type="molecule type" value="Genomic_DNA"/>
</dbReference>
<dbReference type="InterPro" id="IPR008271">
    <property type="entry name" value="Ser/Thr_kinase_AS"/>
</dbReference>
<dbReference type="GO" id="GO:0004672">
    <property type="term" value="F:protein kinase activity"/>
    <property type="evidence" value="ECO:0007669"/>
    <property type="project" value="InterPro"/>
</dbReference>
<comment type="caution">
    <text evidence="3">The sequence shown here is derived from an EMBL/GenBank/DDBJ whole genome shotgun (WGS) entry which is preliminary data.</text>
</comment>
<keyword evidence="4" id="KW-1185">Reference proteome</keyword>
<feature type="region of interest" description="Disordered" evidence="1">
    <location>
        <begin position="500"/>
        <end position="530"/>
    </location>
</feature>
<evidence type="ECO:0000256" key="1">
    <source>
        <dbReference type="SAM" id="MobiDB-lite"/>
    </source>
</evidence>
<dbReference type="Pfam" id="PF00069">
    <property type="entry name" value="Pkinase"/>
    <property type="match status" value="1"/>
</dbReference>
<dbReference type="InterPro" id="IPR011009">
    <property type="entry name" value="Kinase-like_dom_sf"/>
</dbReference>
<protein>
    <recommendedName>
        <fullName evidence="2">Protein kinase domain-containing protein</fullName>
    </recommendedName>
</protein>
<dbReference type="RefSeq" id="XP_037152849.1">
    <property type="nucleotide sequence ID" value="XM_037291414.1"/>
</dbReference>
<dbReference type="Proteomes" id="UP000593566">
    <property type="component" value="Unassembled WGS sequence"/>
</dbReference>
<dbReference type="InterPro" id="IPR000719">
    <property type="entry name" value="Prot_kinase_dom"/>
</dbReference>
<dbReference type="PROSITE" id="PS00108">
    <property type="entry name" value="PROTEIN_KINASE_ST"/>
    <property type="match status" value="1"/>
</dbReference>
<dbReference type="SMART" id="SM00220">
    <property type="entry name" value="S_TKc"/>
    <property type="match status" value="1"/>
</dbReference>
<reference evidence="3 4" key="1">
    <citation type="journal article" date="2020" name="Genomics">
        <title>Complete, high-quality genomes from long-read metagenomic sequencing of two wolf lichen thalli reveals enigmatic genome architecture.</title>
        <authorList>
            <person name="McKenzie S.K."/>
            <person name="Walston R.F."/>
            <person name="Allen J.L."/>
        </authorList>
    </citation>
    <scope>NUCLEOTIDE SEQUENCE [LARGE SCALE GENOMIC DNA]</scope>
    <source>
        <strain evidence="3">WasteWater1</strain>
    </source>
</reference>
<dbReference type="GO" id="GO:0005524">
    <property type="term" value="F:ATP binding"/>
    <property type="evidence" value="ECO:0007669"/>
    <property type="project" value="InterPro"/>
</dbReference>
<gene>
    <name evidence="3" type="ORF">HO133_000475</name>
</gene>
<organism evidence="3 4">
    <name type="scientific">Letharia lupina</name>
    <dbReference type="NCBI Taxonomy" id="560253"/>
    <lineage>
        <taxon>Eukaryota</taxon>
        <taxon>Fungi</taxon>
        <taxon>Dikarya</taxon>
        <taxon>Ascomycota</taxon>
        <taxon>Pezizomycotina</taxon>
        <taxon>Lecanoromycetes</taxon>
        <taxon>OSLEUM clade</taxon>
        <taxon>Lecanoromycetidae</taxon>
        <taxon>Lecanorales</taxon>
        <taxon>Lecanorineae</taxon>
        <taxon>Parmeliaceae</taxon>
        <taxon>Letharia</taxon>
    </lineage>
</organism>
<dbReference type="PANTHER" id="PTHR44167:SF24">
    <property type="entry name" value="SERINE_THREONINE-PROTEIN KINASE CHK2"/>
    <property type="match status" value="1"/>
</dbReference>
<evidence type="ECO:0000313" key="3">
    <source>
        <dbReference type="EMBL" id="KAF6223632.1"/>
    </source>
</evidence>
<feature type="region of interest" description="Disordered" evidence="1">
    <location>
        <begin position="43"/>
        <end position="67"/>
    </location>
</feature>
<sequence>MDEYDPNIVARLVALNERTRKAWAHPHNKHFYVPASFRGFPVHGETSRESTPVEEDSDSDSHVKESEPELRITFDSRPKNVSKGWTFGSDQNLCDVYCGEHDRKNDYYIGRQTFLITISKQGDVILKHIKNTNRTKVQYNSQKVGERREFIWIMLPECRSIVITSANQLEFRVIVAKHGAKTELSRGLFARFLKDVEDSMPSLPLLLVDSEATTADTSLVSTPKTQPFYYRREAGELGRGSFGKVDVVVDVSTGFEYAGKSFFGDFERSEPDILAKQNHPIQVFSILAQSLRALASLHASPNCVTHRDIKPENILVADRERTTNPGEPGPWIKIADFGLATEGTKCEGSAGTWLYQAPEVFGQEYDSKVDIWSLGVVILQLLLGGRIPKPSRGYLQGPQWCEDVILTTRQNFSFSFFADQKRCERNKNTLETMLWGFITNFMLKYDPKKRLSAQECLNAPVFSQIQSGLGLALERQRKDVGQQRSGVSVDLKVNEEAKRIPTHSDIGKASESENEWSSLYSGGEAQTEPELRANPVLKSSHARAPMYCNNTSPATYDPGVEETVALKGQGSNGSKTAVPPHTLRPDDPQPLSYGLALGDKHDNLRKTVRKGY</sequence>
<proteinExistence type="predicted"/>
<evidence type="ECO:0000259" key="2">
    <source>
        <dbReference type="PROSITE" id="PS50011"/>
    </source>
</evidence>
<feature type="region of interest" description="Disordered" evidence="1">
    <location>
        <begin position="566"/>
        <end position="612"/>
    </location>
</feature>
<evidence type="ECO:0000313" key="4">
    <source>
        <dbReference type="Proteomes" id="UP000593566"/>
    </source>
</evidence>
<dbReference type="PANTHER" id="PTHR44167">
    <property type="entry name" value="OVARIAN-SPECIFIC SERINE/THREONINE-PROTEIN KINASE LOK-RELATED"/>
    <property type="match status" value="1"/>
</dbReference>
<dbReference type="PROSITE" id="PS50011">
    <property type="entry name" value="PROTEIN_KINASE_DOM"/>
    <property type="match status" value="1"/>
</dbReference>